<organism evidence="2 3">
    <name type="scientific">Fusarium longipes</name>
    <dbReference type="NCBI Taxonomy" id="694270"/>
    <lineage>
        <taxon>Eukaryota</taxon>
        <taxon>Fungi</taxon>
        <taxon>Dikarya</taxon>
        <taxon>Ascomycota</taxon>
        <taxon>Pezizomycotina</taxon>
        <taxon>Sordariomycetes</taxon>
        <taxon>Hypocreomycetidae</taxon>
        <taxon>Hypocreales</taxon>
        <taxon>Nectriaceae</taxon>
        <taxon>Fusarium</taxon>
    </lineage>
</organism>
<dbReference type="Proteomes" id="UP000266234">
    <property type="component" value="Unassembled WGS sequence"/>
</dbReference>
<reference evidence="2 3" key="1">
    <citation type="journal article" date="2018" name="PLoS Pathog.">
        <title>Evolution of structural diversity of trichothecenes, a family of toxins produced by plant pathogenic and entomopathogenic fungi.</title>
        <authorList>
            <person name="Proctor R.H."/>
            <person name="McCormick S.P."/>
            <person name="Kim H.S."/>
            <person name="Cardoza R.E."/>
            <person name="Stanley A.M."/>
            <person name="Lindo L."/>
            <person name="Kelly A."/>
            <person name="Brown D.W."/>
            <person name="Lee T."/>
            <person name="Vaughan M.M."/>
            <person name="Alexander N.J."/>
            <person name="Busman M."/>
            <person name="Gutierrez S."/>
        </authorList>
    </citation>
    <scope>NUCLEOTIDE SEQUENCE [LARGE SCALE GENOMIC DNA]</scope>
    <source>
        <strain evidence="2 3">NRRL 20695</strain>
    </source>
</reference>
<evidence type="ECO:0000313" key="2">
    <source>
        <dbReference type="EMBL" id="RGP78870.1"/>
    </source>
</evidence>
<dbReference type="AlphaFoldDB" id="A0A395T2G8"/>
<sequence>MEEFRRAFSRIEKISTLANEDRVNVALIDDGVDICDLDNYNNVVQTAGFSCCPPLGRSERPWHRSGRGHGTIMANMIVRVNPWVYLYVIRIQESTSRTGNRMIYTDSAATGIKAATDLHVNIISISWTVESKVETGMNTTEIGKDKQTIASTAIANLGAAVDDVIRDGKILMFCSTSDDIMFSEMDILPYQKGQKNVFRIGAALPLGQRDHQSEEEDNIDFYMPGNRVAAALNPRSADVIKYHDGASVSTALAAGLGSLIMHCAYIAQKHLEEKIQPGNNIPLGRLREALRRRHNMHTAFTNIDAPEWKKKKYLPVWKVFGPAAEEMNRMKSDDDKMDVIVRLVQNLCYRIL</sequence>
<dbReference type="SUPFAM" id="SSF52743">
    <property type="entry name" value="Subtilisin-like"/>
    <property type="match status" value="1"/>
</dbReference>
<dbReference type="InterPro" id="IPR000209">
    <property type="entry name" value="Peptidase_S8/S53_dom"/>
</dbReference>
<dbReference type="OrthoDB" id="5093543at2759"/>
<dbReference type="STRING" id="694270.A0A395T2G8"/>
<dbReference type="GO" id="GO:0004252">
    <property type="term" value="F:serine-type endopeptidase activity"/>
    <property type="evidence" value="ECO:0007669"/>
    <property type="project" value="InterPro"/>
</dbReference>
<dbReference type="GO" id="GO:0006508">
    <property type="term" value="P:proteolysis"/>
    <property type="evidence" value="ECO:0007669"/>
    <property type="project" value="UniProtKB-KW"/>
</dbReference>
<keyword evidence="3" id="KW-1185">Reference proteome</keyword>
<dbReference type="EMBL" id="PXOG01000057">
    <property type="protein sequence ID" value="RGP78870.1"/>
    <property type="molecule type" value="Genomic_DNA"/>
</dbReference>
<proteinExistence type="predicted"/>
<evidence type="ECO:0000259" key="1">
    <source>
        <dbReference type="Pfam" id="PF00082"/>
    </source>
</evidence>
<dbReference type="CDD" id="cd07491">
    <property type="entry name" value="Peptidases_S8_7"/>
    <property type="match status" value="1"/>
</dbReference>
<evidence type="ECO:0000313" key="3">
    <source>
        <dbReference type="Proteomes" id="UP000266234"/>
    </source>
</evidence>
<keyword evidence="2" id="KW-0378">Hydrolase</keyword>
<keyword evidence="2" id="KW-0645">Protease</keyword>
<feature type="domain" description="Peptidase S8/S53" evidence="1">
    <location>
        <begin position="22"/>
        <end position="262"/>
    </location>
</feature>
<dbReference type="Gene3D" id="3.40.50.200">
    <property type="entry name" value="Peptidase S8/S53 domain"/>
    <property type="match status" value="1"/>
</dbReference>
<accession>A0A395T2G8</accession>
<comment type="caution">
    <text evidence="2">The sequence shown here is derived from an EMBL/GenBank/DDBJ whole genome shotgun (WGS) entry which is preliminary data.</text>
</comment>
<dbReference type="InterPro" id="IPR036852">
    <property type="entry name" value="Peptidase_S8/S53_dom_sf"/>
</dbReference>
<protein>
    <submittedName>
        <fullName evidence="2">Intracellular serine protease</fullName>
    </submittedName>
</protein>
<gene>
    <name evidence="2" type="ORF">FLONG3_3069</name>
</gene>
<dbReference type="Pfam" id="PF00082">
    <property type="entry name" value="Peptidase_S8"/>
    <property type="match status" value="1"/>
</dbReference>
<name>A0A395T2G8_9HYPO</name>